<dbReference type="EMBL" id="JAMQOT010000002">
    <property type="protein sequence ID" value="MDF9745037.1"/>
    <property type="molecule type" value="Genomic_DNA"/>
</dbReference>
<name>A0A9Q4Q2L1_9EURY</name>
<comment type="caution">
    <text evidence="3">The sequence shown here is derived from an EMBL/GenBank/DDBJ whole genome shotgun (WGS) entry which is preliminary data.</text>
</comment>
<dbReference type="Pfam" id="PF00072">
    <property type="entry name" value="Response_reg"/>
    <property type="match status" value="1"/>
</dbReference>
<dbReference type="CDD" id="cd17557">
    <property type="entry name" value="REC_Rcp-like"/>
    <property type="match status" value="1"/>
</dbReference>
<proteinExistence type="predicted"/>
<dbReference type="InterPro" id="IPR052893">
    <property type="entry name" value="TCS_response_regulator"/>
</dbReference>
<protein>
    <submittedName>
        <fullName evidence="3">Response regulator</fullName>
    </submittedName>
</protein>
<gene>
    <name evidence="3" type="ORF">NDI89_05495</name>
</gene>
<dbReference type="InterPro" id="IPR001789">
    <property type="entry name" value="Sig_transdc_resp-reg_receiver"/>
</dbReference>
<evidence type="ECO:0000313" key="4">
    <source>
        <dbReference type="Proteomes" id="UP001154061"/>
    </source>
</evidence>
<dbReference type="Gene3D" id="3.40.50.2300">
    <property type="match status" value="1"/>
</dbReference>
<organism evidence="3 4">
    <name type="scientific">Natrinema salsiterrestre</name>
    <dbReference type="NCBI Taxonomy" id="2950540"/>
    <lineage>
        <taxon>Archaea</taxon>
        <taxon>Methanobacteriati</taxon>
        <taxon>Methanobacteriota</taxon>
        <taxon>Stenosarchaea group</taxon>
        <taxon>Halobacteria</taxon>
        <taxon>Halobacteriales</taxon>
        <taxon>Natrialbaceae</taxon>
        <taxon>Natrinema</taxon>
    </lineage>
</organism>
<dbReference type="InterPro" id="IPR011006">
    <property type="entry name" value="CheY-like_superfamily"/>
</dbReference>
<evidence type="ECO:0000256" key="1">
    <source>
        <dbReference type="PROSITE-ProRule" id="PRU00169"/>
    </source>
</evidence>
<sequence>MTSPEPSERRAVEILLIEANHGDVRLMKELFADAGITNEIHVVYDDDEALDFIHQHGGYTDAPLPDIILLDPKLPGRKSEDVLDTLSNRSELASIPVIGMTGSGSEVDIAKSSGINVDSYIQKPLNPDEFLDAIQNMGGYGITIVRKSSRDTV</sequence>
<dbReference type="Proteomes" id="UP001154061">
    <property type="component" value="Unassembled WGS sequence"/>
</dbReference>
<dbReference type="SUPFAM" id="SSF52172">
    <property type="entry name" value="CheY-like"/>
    <property type="match status" value="1"/>
</dbReference>
<reference evidence="3" key="1">
    <citation type="submission" date="2022-06" db="EMBL/GenBank/DDBJ databases">
        <title>Natrinema sp. a new haloarchaeum isolate from saline soil.</title>
        <authorList>
            <person name="Strakova D."/>
            <person name="Galisteo C."/>
            <person name="Sanchez-Porro C."/>
            <person name="Ventosa A."/>
        </authorList>
    </citation>
    <scope>NUCLEOTIDE SEQUENCE</scope>
    <source>
        <strain evidence="3">S1CR25-10</strain>
    </source>
</reference>
<evidence type="ECO:0000313" key="3">
    <source>
        <dbReference type="EMBL" id="MDF9745037.1"/>
    </source>
</evidence>
<keyword evidence="4" id="KW-1185">Reference proteome</keyword>
<dbReference type="PROSITE" id="PS50110">
    <property type="entry name" value="RESPONSE_REGULATORY"/>
    <property type="match status" value="1"/>
</dbReference>
<dbReference type="SMART" id="SM00448">
    <property type="entry name" value="REC"/>
    <property type="match status" value="1"/>
</dbReference>
<dbReference type="AlphaFoldDB" id="A0A9Q4Q2L1"/>
<dbReference type="PANTHER" id="PTHR44520:SF2">
    <property type="entry name" value="RESPONSE REGULATOR RCP1"/>
    <property type="match status" value="1"/>
</dbReference>
<keyword evidence="1" id="KW-0597">Phosphoprotein</keyword>
<dbReference type="RefSeq" id="WP_277520520.1">
    <property type="nucleotide sequence ID" value="NZ_JAMQOT010000002.1"/>
</dbReference>
<feature type="modified residue" description="4-aspartylphosphate" evidence="1">
    <location>
        <position position="71"/>
    </location>
</feature>
<dbReference type="GO" id="GO:0000160">
    <property type="term" value="P:phosphorelay signal transduction system"/>
    <property type="evidence" value="ECO:0007669"/>
    <property type="project" value="InterPro"/>
</dbReference>
<evidence type="ECO:0000259" key="2">
    <source>
        <dbReference type="PROSITE" id="PS50110"/>
    </source>
</evidence>
<feature type="domain" description="Response regulatory" evidence="2">
    <location>
        <begin position="13"/>
        <end position="138"/>
    </location>
</feature>
<dbReference type="PANTHER" id="PTHR44520">
    <property type="entry name" value="RESPONSE REGULATOR RCP1-RELATED"/>
    <property type="match status" value="1"/>
</dbReference>
<accession>A0A9Q4Q2L1</accession>